<proteinExistence type="predicted"/>
<dbReference type="FunCoup" id="A0A2R6PQS0">
    <property type="interactions" value="654"/>
</dbReference>
<keyword evidence="3" id="KW-1185">Reference proteome</keyword>
<dbReference type="SUPFAM" id="SSF141562">
    <property type="entry name" value="At5g01610-like"/>
    <property type="match status" value="1"/>
</dbReference>
<dbReference type="OrthoDB" id="622488at2759"/>
<evidence type="ECO:0000313" key="2">
    <source>
        <dbReference type="EMBL" id="PSR95369.1"/>
    </source>
</evidence>
<protein>
    <submittedName>
        <fullName evidence="2">Biotin carboxylase</fullName>
    </submittedName>
</protein>
<reference evidence="3" key="2">
    <citation type="journal article" date="2018" name="BMC Genomics">
        <title>A manually annotated Actinidia chinensis var. chinensis (kiwifruit) genome highlights the challenges associated with draft genomes and gene prediction in plants.</title>
        <authorList>
            <person name="Pilkington S.M."/>
            <person name="Crowhurst R."/>
            <person name="Hilario E."/>
            <person name="Nardozza S."/>
            <person name="Fraser L."/>
            <person name="Peng Y."/>
            <person name="Gunaseelan K."/>
            <person name="Simpson R."/>
            <person name="Tahir J."/>
            <person name="Deroles S.C."/>
            <person name="Templeton K."/>
            <person name="Luo Z."/>
            <person name="Davy M."/>
            <person name="Cheng C."/>
            <person name="McNeilage M."/>
            <person name="Scaglione D."/>
            <person name="Liu Y."/>
            <person name="Zhang Q."/>
            <person name="Datson P."/>
            <person name="De Silva N."/>
            <person name="Gardiner S.E."/>
            <person name="Bassett H."/>
            <person name="Chagne D."/>
            <person name="McCallum J."/>
            <person name="Dzierzon H."/>
            <person name="Deng C."/>
            <person name="Wang Y.Y."/>
            <person name="Barron L."/>
            <person name="Manako K."/>
            <person name="Bowen J."/>
            <person name="Foster T.M."/>
            <person name="Erridge Z.A."/>
            <person name="Tiffin H."/>
            <person name="Waite C.N."/>
            <person name="Davies K.M."/>
            <person name="Grierson E.P."/>
            <person name="Laing W.A."/>
            <person name="Kirk R."/>
            <person name="Chen X."/>
            <person name="Wood M."/>
            <person name="Montefiori M."/>
            <person name="Brummell D.A."/>
            <person name="Schwinn K.E."/>
            <person name="Catanach A."/>
            <person name="Fullerton C."/>
            <person name="Li D."/>
            <person name="Meiyalaghan S."/>
            <person name="Nieuwenhuizen N."/>
            <person name="Read N."/>
            <person name="Prakash R."/>
            <person name="Hunter D."/>
            <person name="Zhang H."/>
            <person name="McKenzie M."/>
            <person name="Knabel M."/>
            <person name="Harris A."/>
            <person name="Allan A.C."/>
            <person name="Gleave A."/>
            <person name="Chen A."/>
            <person name="Janssen B.J."/>
            <person name="Plunkett B."/>
            <person name="Ampomah-Dwamena C."/>
            <person name="Voogd C."/>
            <person name="Leif D."/>
            <person name="Lafferty D."/>
            <person name="Souleyre E.J.F."/>
            <person name="Varkonyi-Gasic E."/>
            <person name="Gambi F."/>
            <person name="Hanley J."/>
            <person name="Yao J.L."/>
            <person name="Cheung J."/>
            <person name="David K.M."/>
            <person name="Warren B."/>
            <person name="Marsh K."/>
            <person name="Snowden K.C."/>
            <person name="Lin-Wang K."/>
            <person name="Brian L."/>
            <person name="Martinez-Sanchez M."/>
            <person name="Wang M."/>
            <person name="Ileperuma N."/>
            <person name="Macnee N."/>
            <person name="Campin R."/>
            <person name="McAtee P."/>
            <person name="Drummond R.S.M."/>
            <person name="Espley R.V."/>
            <person name="Ireland H.S."/>
            <person name="Wu R."/>
            <person name="Atkinson R.G."/>
            <person name="Karunairetnam S."/>
            <person name="Bulley S."/>
            <person name="Chunkath S."/>
            <person name="Hanley Z."/>
            <person name="Storey R."/>
            <person name="Thrimawithana A.H."/>
            <person name="Thomson S."/>
            <person name="David C."/>
            <person name="Testolin R."/>
            <person name="Huang H."/>
            <person name="Hellens R.P."/>
            <person name="Schaffer R.J."/>
        </authorList>
    </citation>
    <scope>NUCLEOTIDE SEQUENCE [LARGE SCALE GENOMIC DNA]</scope>
    <source>
        <strain evidence="3">cv. Red5</strain>
    </source>
</reference>
<dbReference type="STRING" id="1590841.A0A2R6PQS0"/>
<dbReference type="InParanoid" id="A0A2R6PQS0"/>
<feature type="chain" id="PRO_5015353327" evidence="1">
    <location>
        <begin position="25"/>
        <end position="164"/>
    </location>
</feature>
<dbReference type="PANTHER" id="PTHR31676:SF96">
    <property type="entry name" value="EXPRESSED PROTEIN"/>
    <property type="match status" value="1"/>
</dbReference>
<dbReference type="EMBL" id="NKQK01000023">
    <property type="protein sequence ID" value="PSR95369.1"/>
    <property type="molecule type" value="Genomic_DNA"/>
</dbReference>
<dbReference type="InterPro" id="IPR007493">
    <property type="entry name" value="DUF538"/>
</dbReference>
<evidence type="ECO:0000313" key="3">
    <source>
        <dbReference type="Proteomes" id="UP000241394"/>
    </source>
</evidence>
<evidence type="ECO:0000256" key="1">
    <source>
        <dbReference type="SAM" id="SignalP"/>
    </source>
</evidence>
<dbReference type="Gramene" id="PSR95369">
    <property type="protein sequence ID" value="PSR95369"/>
    <property type="gene ID" value="CEY00_Acc26124"/>
</dbReference>
<dbReference type="AlphaFoldDB" id="A0A2R6PQS0"/>
<organism evidence="2 3">
    <name type="scientific">Actinidia chinensis var. chinensis</name>
    <name type="common">Chinese soft-hair kiwi</name>
    <dbReference type="NCBI Taxonomy" id="1590841"/>
    <lineage>
        <taxon>Eukaryota</taxon>
        <taxon>Viridiplantae</taxon>
        <taxon>Streptophyta</taxon>
        <taxon>Embryophyta</taxon>
        <taxon>Tracheophyta</taxon>
        <taxon>Spermatophyta</taxon>
        <taxon>Magnoliopsida</taxon>
        <taxon>eudicotyledons</taxon>
        <taxon>Gunneridae</taxon>
        <taxon>Pentapetalae</taxon>
        <taxon>asterids</taxon>
        <taxon>Ericales</taxon>
        <taxon>Actinidiaceae</taxon>
        <taxon>Actinidia</taxon>
    </lineage>
</organism>
<reference evidence="2 3" key="1">
    <citation type="submission" date="2017-07" db="EMBL/GenBank/DDBJ databases">
        <title>An improved, manually edited Actinidia chinensis var. chinensis (kiwifruit) genome highlights the challenges associated with draft genomes and gene prediction in plants.</title>
        <authorList>
            <person name="Pilkington S."/>
            <person name="Crowhurst R."/>
            <person name="Hilario E."/>
            <person name="Nardozza S."/>
            <person name="Fraser L."/>
            <person name="Peng Y."/>
            <person name="Gunaseelan K."/>
            <person name="Simpson R."/>
            <person name="Tahir J."/>
            <person name="Deroles S."/>
            <person name="Templeton K."/>
            <person name="Luo Z."/>
            <person name="Davy M."/>
            <person name="Cheng C."/>
            <person name="Mcneilage M."/>
            <person name="Scaglione D."/>
            <person name="Liu Y."/>
            <person name="Zhang Q."/>
            <person name="Datson P."/>
            <person name="De Silva N."/>
            <person name="Gardiner S."/>
            <person name="Bassett H."/>
            <person name="Chagne D."/>
            <person name="Mccallum J."/>
            <person name="Dzierzon H."/>
            <person name="Deng C."/>
            <person name="Wang Y.-Y."/>
            <person name="Barron N."/>
            <person name="Manako K."/>
            <person name="Bowen J."/>
            <person name="Foster T."/>
            <person name="Erridge Z."/>
            <person name="Tiffin H."/>
            <person name="Waite C."/>
            <person name="Davies K."/>
            <person name="Grierson E."/>
            <person name="Laing W."/>
            <person name="Kirk R."/>
            <person name="Chen X."/>
            <person name="Wood M."/>
            <person name="Montefiori M."/>
            <person name="Brummell D."/>
            <person name="Schwinn K."/>
            <person name="Catanach A."/>
            <person name="Fullerton C."/>
            <person name="Li D."/>
            <person name="Meiyalaghan S."/>
            <person name="Nieuwenhuizen N."/>
            <person name="Read N."/>
            <person name="Prakash R."/>
            <person name="Hunter D."/>
            <person name="Zhang H."/>
            <person name="Mckenzie M."/>
            <person name="Knabel M."/>
            <person name="Harris A."/>
            <person name="Allan A."/>
            <person name="Chen A."/>
            <person name="Janssen B."/>
            <person name="Plunkett B."/>
            <person name="Dwamena C."/>
            <person name="Voogd C."/>
            <person name="Leif D."/>
            <person name="Lafferty D."/>
            <person name="Souleyre E."/>
            <person name="Varkonyi-Gasic E."/>
            <person name="Gambi F."/>
            <person name="Hanley J."/>
            <person name="Yao J.-L."/>
            <person name="Cheung J."/>
            <person name="David K."/>
            <person name="Warren B."/>
            <person name="Marsh K."/>
            <person name="Snowden K."/>
            <person name="Lin-Wang K."/>
            <person name="Brian L."/>
            <person name="Martinez-Sanchez M."/>
            <person name="Wang M."/>
            <person name="Ileperuma N."/>
            <person name="Macnee N."/>
            <person name="Campin R."/>
            <person name="Mcatee P."/>
            <person name="Drummond R."/>
            <person name="Espley R."/>
            <person name="Ireland H."/>
            <person name="Wu R."/>
            <person name="Atkinson R."/>
            <person name="Karunairetnam S."/>
            <person name="Bulley S."/>
            <person name="Chunkath S."/>
            <person name="Hanley Z."/>
            <person name="Storey R."/>
            <person name="Thrimawithana A."/>
            <person name="Thomson S."/>
            <person name="David C."/>
            <person name="Testolin R."/>
        </authorList>
    </citation>
    <scope>NUCLEOTIDE SEQUENCE [LARGE SCALE GENOMIC DNA]</scope>
    <source>
        <strain evidence="3">cv. Red5</strain>
        <tissue evidence="2">Young leaf</tissue>
    </source>
</reference>
<dbReference type="Pfam" id="PF04398">
    <property type="entry name" value="DUF538"/>
    <property type="match status" value="1"/>
</dbReference>
<dbReference type="InterPro" id="IPR036758">
    <property type="entry name" value="At5g01610-like"/>
</dbReference>
<sequence>MASLHNPLILFSLLFLSTIHLSLSTRPTLNLPLPSTSTADVHDLLPQYGFPKGLIPNVVKSYSLSPDGSFVIELDRTCYVQFDELVWYDKHVTGKISYGSISDLSGIQTKKLFLWVSVTAIEVDSGSGMIEFYVGALSEKLPAEQFETIPNCKNKGFQESRVSG</sequence>
<gene>
    <name evidence="2" type="ORF">CEY00_Acc26124</name>
</gene>
<dbReference type="Gene3D" id="2.30.240.10">
    <property type="entry name" value="At5g01610-like"/>
    <property type="match status" value="1"/>
</dbReference>
<keyword evidence="1" id="KW-0732">Signal</keyword>
<feature type="signal peptide" evidence="1">
    <location>
        <begin position="1"/>
        <end position="24"/>
    </location>
</feature>
<name>A0A2R6PQS0_ACTCC</name>
<dbReference type="OMA" id="MIEFHVG"/>
<dbReference type="Proteomes" id="UP000241394">
    <property type="component" value="Chromosome LG23"/>
</dbReference>
<dbReference type="PANTHER" id="PTHR31676">
    <property type="entry name" value="T31J12.3 PROTEIN-RELATED"/>
    <property type="match status" value="1"/>
</dbReference>
<comment type="caution">
    <text evidence="2">The sequence shown here is derived from an EMBL/GenBank/DDBJ whole genome shotgun (WGS) entry which is preliminary data.</text>
</comment>
<accession>A0A2R6PQS0</accession>